<sequence length="463" mass="51244">MTSVLWMRRDLRRRDHPALLAARDAAGDGDLVVAFVVDPRLWEGGGAARRAWLAATLEATDATFDGALTLLHGDPRRVVPELAARVGASSVHVSRETTPVGRRRDAAVAARLGEAGVEWVETGTPYAVGPGLVVNGSGDPYKVFTPFSRAWRAHGWPDPAPTPRELPLRHARDDDDATAAVRAALAAPDLPEPPPAGEEAALARWRAFRDGALTAYGDDRNRPDVDGTSRLSPYLKLGVLHPRTLLADLAGHADPAGRPDRGKGAHTFETELAWREFYADVLWHQPHTAWHDLRPEMSRMRYDEPEDAVEAWRAGRTGYPIVDAGMRQLLAEGWMHNRVRMITASFLTKDLHVWWPLGARHFLEHLVDGDVASNNHGWQWVAGTGTDASPYFRVFNPVSQGRRFDPDGDYVRRWVPELAHVPGAAVHEPWEVADGYAHGYPERIVDHAEERREALARLEAAKA</sequence>
<dbReference type="Gene3D" id="1.25.40.80">
    <property type="match status" value="1"/>
</dbReference>
<dbReference type="Pfam" id="PF00875">
    <property type="entry name" value="DNA_photolyase"/>
    <property type="match status" value="1"/>
</dbReference>
<dbReference type="InterPro" id="IPR036155">
    <property type="entry name" value="Crypto/Photolyase_N_sf"/>
</dbReference>
<dbReference type="Proteomes" id="UP001500945">
    <property type="component" value="Unassembled WGS sequence"/>
</dbReference>
<dbReference type="InterPro" id="IPR006050">
    <property type="entry name" value="DNA_photolyase_N"/>
</dbReference>
<dbReference type="PROSITE" id="PS51645">
    <property type="entry name" value="PHR_CRY_ALPHA_BETA"/>
    <property type="match status" value="1"/>
</dbReference>
<dbReference type="Gene3D" id="3.40.50.620">
    <property type="entry name" value="HUPs"/>
    <property type="match status" value="1"/>
</dbReference>
<keyword evidence="8" id="KW-1185">Reference proteome</keyword>
<proteinExistence type="inferred from homology"/>
<accession>A0ABP8KPZ0</accession>
<reference evidence="8" key="1">
    <citation type="journal article" date="2019" name="Int. J. Syst. Evol. Microbiol.">
        <title>The Global Catalogue of Microorganisms (GCM) 10K type strain sequencing project: providing services to taxonomists for standard genome sequencing and annotation.</title>
        <authorList>
            <consortium name="The Broad Institute Genomics Platform"/>
            <consortium name="The Broad Institute Genome Sequencing Center for Infectious Disease"/>
            <person name="Wu L."/>
            <person name="Ma J."/>
        </authorList>
    </citation>
    <scope>NUCLEOTIDE SEQUENCE [LARGE SCALE GENOMIC DNA]</scope>
    <source>
        <strain evidence="8">JCM 17809</strain>
    </source>
</reference>
<dbReference type="InterPro" id="IPR014729">
    <property type="entry name" value="Rossmann-like_a/b/a_fold"/>
</dbReference>
<comment type="caution">
    <text evidence="7">The sequence shown here is derived from an EMBL/GenBank/DDBJ whole genome shotgun (WGS) entry which is preliminary data.</text>
</comment>
<dbReference type="InterPro" id="IPR018394">
    <property type="entry name" value="DNA_photolyase_1_CS_C"/>
</dbReference>
<evidence type="ECO:0000256" key="5">
    <source>
        <dbReference type="RuleBase" id="RU004182"/>
    </source>
</evidence>
<keyword evidence="2 5" id="KW-0285">Flavoprotein</keyword>
<dbReference type="PANTHER" id="PTHR11455">
    <property type="entry name" value="CRYPTOCHROME"/>
    <property type="match status" value="1"/>
</dbReference>
<dbReference type="InterPro" id="IPR002081">
    <property type="entry name" value="Cryptochrome/DNA_photolyase_1"/>
</dbReference>
<dbReference type="PRINTS" id="PR00147">
    <property type="entry name" value="DNAPHOTLYASE"/>
</dbReference>
<organism evidence="7 8">
    <name type="scientific">Fodinibacter luteus</name>
    <dbReference type="NCBI Taxonomy" id="552064"/>
    <lineage>
        <taxon>Bacteria</taxon>
        <taxon>Bacillati</taxon>
        <taxon>Actinomycetota</taxon>
        <taxon>Actinomycetes</taxon>
        <taxon>Micrococcales</taxon>
        <taxon>Intrasporangiaceae</taxon>
        <taxon>Fodinibacter (ex Wang et al. 2009)</taxon>
    </lineage>
</organism>
<comment type="similarity">
    <text evidence="5">Belongs to the DNA photolyase family.</text>
</comment>
<dbReference type="Gene3D" id="1.10.579.10">
    <property type="entry name" value="DNA Cyclobutane Dipyrimidine Photolyase, subunit A, domain 3"/>
    <property type="match status" value="1"/>
</dbReference>
<dbReference type="SUPFAM" id="SSF48173">
    <property type="entry name" value="Cryptochrome/photolyase FAD-binding domain"/>
    <property type="match status" value="1"/>
</dbReference>
<name>A0ABP8KPZ0_9MICO</name>
<dbReference type="SUPFAM" id="SSF52425">
    <property type="entry name" value="Cryptochrome/photolyase, N-terminal domain"/>
    <property type="match status" value="1"/>
</dbReference>
<feature type="domain" description="Photolyase/cryptochrome alpha/beta" evidence="6">
    <location>
        <begin position="1"/>
        <end position="127"/>
    </location>
</feature>
<evidence type="ECO:0000313" key="8">
    <source>
        <dbReference type="Proteomes" id="UP001500945"/>
    </source>
</evidence>
<keyword evidence="4 5" id="KW-0157">Chromophore</keyword>
<evidence type="ECO:0000313" key="7">
    <source>
        <dbReference type="EMBL" id="GAA4411416.1"/>
    </source>
</evidence>
<evidence type="ECO:0000256" key="2">
    <source>
        <dbReference type="ARBA" id="ARBA00022630"/>
    </source>
</evidence>
<dbReference type="InterPro" id="IPR005101">
    <property type="entry name" value="Cryptochr/Photolyase_FAD-bd"/>
</dbReference>
<dbReference type="PANTHER" id="PTHR11455:SF9">
    <property type="entry name" value="CRYPTOCHROME CIRCADIAN CLOCK 5 ISOFORM X1"/>
    <property type="match status" value="1"/>
</dbReference>
<dbReference type="PROSITE" id="PS00394">
    <property type="entry name" value="DNA_PHOTOLYASES_1_1"/>
    <property type="match status" value="1"/>
</dbReference>
<comment type="cofactor">
    <cofactor evidence="1">
        <name>FAD</name>
        <dbReference type="ChEBI" id="CHEBI:57692"/>
    </cofactor>
</comment>
<dbReference type="EMBL" id="BAABGM010000022">
    <property type="protein sequence ID" value="GAA4411416.1"/>
    <property type="molecule type" value="Genomic_DNA"/>
</dbReference>
<evidence type="ECO:0000256" key="3">
    <source>
        <dbReference type="ARBA" id="ARBA00022827"/>
    </source>
</evidence>
<keyword evidence="3 5" id="KW-0274">FAD</keyword>
<dbReference type="Pfam" id="PF03441">
    <property type="entry name" value="FAD_binding_7"/>
    <property type="match status" value="1"/>
</dbReference>
<gene>
    <name evidence="7" type="ORF">GCM10023168_32250</name>
</gene>
<evidence type="ECO:0000256" key="1">
    <source>
        <dbReference type="ARBA" id="ARBA00001974"/>
    </source>
</evidence>
<dbReference type="RefSeq" id="WP_345207836.1">
    <property type="nucleotide sequence ID" value="NZ_BAABGM010000022.1"/>
</dbReference>
<dbReference type="InterPro" id="IPR036134">
    <property type="entry name" value="Crypto/Photolyase_FAD-like_sf"/>
</dbReference>
<evidence type="ECO:0000259" key="6">
    <source>
        <dbReference type="PROSITE" id="PS51645"/>
    </source>
</evidence>
<evidence type="ECO:0000256" key="4">
    <source>
        <dbReference type="ARBA" id="ARBA00022991"/>
    </source>
</evidence>
<protein>
    <submittedName>
        <fullName evidence="7">Deoxyribodipyrimidine photo-lyase</fullName>
    </submittedName>
</protein>